<keyword evidence="6" id="KW-1185">Reference proteome</keyword>
<dbReference type="KEGG" id="cfk:CFRA_10635"/>
<organism evidence="5 6">
    <name type="scientific">Corynebacterium frankenforstense DSM 45800</name>
    <dbReference type="NCBI Taxonomy" id="1437875"/>
    <lineage>
        <taxon>Bacteria</taxon>
        <taxon>Bacillati</taxon>
        <taxon>Actinomycetota</taxon>
        <taxon>Actinomycetes</taxon>
        <taxon>Mycobacteriales</taxon>
        <taxon>Corynebacteriaceae</taxon>
        <taxon>Corynebacterium</taxon>
    </lineage>
</organism>
<dbReference type="STRING" id="1437875.CFRA_10635"/>
<dbReference type="CDD" id="cd05374">
    <property type="entry name" value="17beta-HSD-like_SDR_c"/>
    <property type="match status" value="1"/>
</dbReference>
<gene>
    <name evidence="5" type="ORF">CFRA_10635</name>
</gene>
<evidence type="ECO:0000313" key="5">
    <source>
        <dbReference type="EMBL" id="APT89608.1"/>
    </source>
</evidence>
<feature type="domain" description="Ketoreductase" evidence="4">
    <location>
        <begin position="8"/>
        <end position="190"/>
    </location>
</feature>
<name>A0A1L7CUX1_9CORY</name>
<evidence type="ECO:0000256" key="1">
    <source>
        <dbReference type="ARBA" id="ARBA00006484"/>
    </source>
</evidence>
<evidence type="ECO:0000313" key="6">
    <source>
        <dbReference type="Proteomes" id="UP000185434"/>
    </source>
</evidence>
<sequence>MPPVRPGETALVTGATSGIGRAVAVALRDAGFRVLGTSRTPHTADAPEGVELLPLDLADPASIALLPGELRSRGLSGSADGGVTVLVNNAGESQNGPVEELPRSALERVFQINTIGQIEVTQKVLTGMRNSRRGRVIFIGSMLGSFPLAYRGSYGASKAAVRQFAFAARRELRGFGIGVSVVEPGAIATGLSARRTVYVDPDGPYAGEFTTMLRRLNRNESRGISAERVAAEIMKPVTAARPAPLYAVGSQAPLAFAAARLLPRDAMAGILARRHGLR</sequence>
<reference evidence="5 6" key="1">
    <citation type="submission" date="2014-08" db="EMBL/GenBank/DDBJ databases">
        <title>Complete genome sequence of Corynebacterium frankenforstense ST18(T) (=DSM 45800(T)), isolated from raw cow milk.</title>
        <authorList>
            <person name="Ruckert C."/>
            <person name="Albersmeier A."/>
            <person name="Winkler A."/>
            <person name="Lipski A."/>
            <person name="Kalinowski J."/>
        </authorList>
    </citation>
    <scope>NUCLEOTIDE SEQUENCE [LARGE SCALE GENOMIC DNA]</scope>
    <source>
        <strain evidence="5 6">ST18</strain>
    </source>
</reference>
<protein>
    <submittedName>
        <fullName evidence="5">Alcohol dehydrogenase</fullName>
    </submittedName>
</protein>
<evidence type="ECO:0000256" key="3">
    <source>
        <dbReference type="RuleBase" id="RU000363"/>
    </source>
</evidence>
<comment type="similarity">
    <text evidence="1 3">Belongs to the short-chain dehydrogenases/reductases (SDR) family.</text>
</comment>
<dbReference type="AlphaFoldDB" id="A0A1L7CUX1"/>
<dbReference type="SMART" id="SM00822">
    <property type="entry name" value="PKS_KR"/>
    <property type="match status" value="1"/>
</dbReference>
<dbReference type="EMBL" id="CP009247">
    <property type="protein sequence ID" value="APT89608.1"/>
    <property type="molecule type" value="Genomic_DNA"/>
</dbReference>
<dbReference type="PANTHER" id="PTHR44196">
    <property type="entry name" value="DEHYDROGENASE/REDUCTASE SDR FAMILY MEMBER 7B"/>
    <property type="match status" value="1"/>
</dbReference>
<dbReference type="InterPro" id="IPR036291">
    <property type="entry name" value="NAD(P)-bd_dom_sf"/>
</dbReference>
<accession>A0A1L7CUX1</accession>
<dbReference type="PANTHER" id="PTHR44196:SF1">
    <property type="entry name" value="DEHYDROGENASE_REDUCTASE SDR FAMILY MEMBER 7B"/>
    <property type="match status" value="1"/>
</dbReference>
<dbReference type="Proteomes" id="UP000185434">
    <property type="component" value="Chromosome"/>
</dbReference>
<evidence type="ECO:0000256" key="2">
    <source>
        <dbReference type="ARBA" id="ARBA00023002"/>
    </source>
</evidence>
<dbReference type="PRINTS" id="PR00081">
    <property type="entry name" value="GDHRDH"/>
</dbReference>
<dbReference type="SUPFAM" id="SSF51735">
    <property type="entry name" value="NAD(P)-binding Rossmann-fold domains"/>
    <property type="match status" value="1"/>
</dbReference>
<dbReference type="GO" id="GO:0016020">
    <property type="term" value="C:membrane"/>
    <property type="evidence" value="ECO:0007669"/>
    <property type="project" value="TreeGrafter"/>
</dbReference>
<keyword evidence="2" id="KW-0560">Oxidoreductase</keyword>
<proteinExistence type="inferred from homology"/>
<dbReference type="PRINTS" id="PR00080">
    <property type="entry name" value="SDRFAMILY"/>
</dbReference>
<dbReference type="Gene3D" id="3.40.50.720">
    <property type="entry name" value="NAD(P)-binding Rossmann-like Domain"/>
    <property type="match status" value="1"/>
</dbReference>
<evidence type="ECO:0000259" key="4">
    <source>
        <dbReference type="SMART" id="SM00822"/>
    </source>
</evidence>
<dbReference type="InterPro" id="IPR057326">
    <property type="entry name" value="KR_dom"/>
</dbReference>
<dbReference type="InterPro" id="IPR002347">
    <property type="entry name" value="SDR_fam"/>
</dbReference>
<dbReference type="GO" id="GO:0016491">
    <property type="term" value="F:oxidoreductase activity"/>
    <property type="evidence" value="ECO:0007669"/>
    <property type="project" value="UniProtKB-KW"/>
</dbReference>
<dbReference type="InterPro" id="IPR020904">
    <property type="entry name" value="Sc_DH/Rdtase_CS"/>
</dbReference>
<dbReference type="PROSITE" id="PS00061">
    <property type="entry name" value="ADH_SHORT"/>
    <property type="match status" value="1"/>
</dbReference>
<dbReference type="Pfam" id="PF00106">
    <property type="entry name" value="adh_short"/>
    <property type="match status" value="1"/>
</dbReference>